<gene>
    <name evidence="1" type="ORF">CLG96_04750</name>
</gene>
<sequence>MSLALLALMLLPGASPGTQLDVGIAALRSQKGALLVCLTRDPAHFPDCKNDPAARHLTVAAASPVIRFSDLPSGDYALSLIHDENGNGRLDMFAGIPREGIGFSRNPRLLFGPPRFSAVRFHVEGGLITQDIRIRYFL</sequence>
<proteinExistence type="predicted"/>
<dbReference type="Pfam" id="PF09912">
    <property type="entry name" value="DUF2141"/>
    <property type="match status" value="1"/>
</dbReference>
<evidence type="ECO:0008006" key="3">
    <source>
        <dbReference type="Google" id="ProtNLM"/>
    </source>
</evidence>
<protein>
    <recommendedName>
        <fullName evidence="3">DUF2141 domain-containing protein</fullName>
    </recommendedName>
</protein>
<keyword evidence="2" id="KW-1185">Reference proteome</keyword>
<dbReference type="OrthoDB" id="9788332at2"/>
<dbReference type="EMBL" id="NWBU01000004">
    <property type="protein sequence ID" value="PTQ13409.1"/>
    <property type="molecule type" value="Genomic_DNA"/>
</dbReference>
<dbReference type="RefSeq" id="WP_107966641.1">
    <property type="nucleotide sequence ID" value="NZ_NWBU01000004.1"/>
</dbReference>
<evidence type="ECO:0000313" key="2">
    <source>
        <dbReference type="Proteomes" id="UP000244162"/>
    </source>
</evidence>
<reference evidence="1 2" key="1">
    <citation type="submission" date="2017-09" db="EMBL/GenBank/DDBJ databases">
        <title>Sphingomonas panjinensis sp.nov., isolated from oil-contaminated soil.</title>
        <authorList>
            <person name="Wang L."/>
            <person name="Chen L."/>
        </authorList>
    </citation>
    <scope>NUCLEOTIDE SEQUENCE [LARGE SCALE GENOMIC DNA]</scope>
    <source>
        <strain evidence="1 2">FW-11</strain>
    </source>
</reference>
<dbReference type="InterPro" id="IPR018673">
    <property type="entry name" value="DUF2141"/>
</dbReference>
<dbReference type="AlphaFoldDB" id="A0A2T5G2N7"/>
<accession>A0A2T5G2N7</accession>
<evidence type="ECO:0000313" key="1">
    <source>
        <dbReference type="EMBL" id="PTQ13409.1"/>
    </source>
</evidence>
<dbReference type="Proteomes" id="UP000244162">
    <property type="component" value="Unassembled WGS sequence"/>
</dbReference>
<organism evidence="1 2">
    <name type="scientific">Sphingomonas oleivorans</name>
    <dbReference type="NCBI Taxonomy" id="1735121"/>
    <lineage>
        <taxon>Bacteria</taxon>
        <taxon>Pseudomonadati</taxon>
        <taxon>Pseudomonadota</taxon>
        <taxon>Alphaproteobacteria</taxon>
        <taxon>Sphingomonadales</taxon>
        <taxon>Sphingomonadaceae</taxon>
        <taxon>Sphingomonas</taxon>
    </lineage>
</organism>
<comment type="caution">
    <text evidence="1">The sequence shown here is derived from an EMBL/GenBank/DDBJ whole genome shotgun (WGS) entry which is preliminary data.</text>
</comment>
<name>A0A2T5G2N7_9SPHN</name>